<evidence type="ECO:0000256" key="1">
    <source>
        <dbReference type="ARBA" id="ARBA00004245"/>
    </source>
</evidence>
<evidence type="ECO:0000313" key="7">
    <source>
        <dbReference type="EMBL" id="JAV01684.1"/>
    </source>
</evidence>
<sequence>MIIDNKCCCHFSIQPEKKGGMLREQLDAIAPALREMRLRKDERVKQVRSVKAEIQKISAEIAGRSTYEDSSTNITIDDNDLSIKKLEEYQNELHRLHDEKNERLQKVDIYICAIRDISATLETEASMIITKIHPSLNDLYGISKKISDDILKKLNATVVSMEEEKKRRLQMIHHLGRELTNLWNLMDASYEDRQKFAHVTDLLSFEPSDVCAHVASFRYLLLQCYKITISLIFICAGNEEDHSTNCS</sequence>
<reference evidence="7" key="1">
    <citation type="submission" date="2016-07" db="EMBL/GenBank/DDBJ databases">
        <title>De novo transcriptome assembly of four accessions of the metal hyperaccumulator plant Noccaea caerulescens.</title>
        <authorList>
            <person name="Blande D."/>
            <person name="Halimaa P."/>
            <person name="Tervahauta A.I."/>
            <person name="Aarts M.G."/>
            <person name="Karenlampi S.O."/>
        </authorList>
    </citation>
    <scope>NUCLEOTIDE SEQUENCE</scope>
</reference>
<evidence type="ECO:0000256" key="4">
    <source>
        <dbReference type="ARBA" id="ARBA00023054"/>
    </source>
</evidence>
<feature type="coiled-coil region" evidence="6">
    <location>
        <begin position="79"/>
        <end position="106"/>
    </location>
</feature>
<comment type="similarity">
    <text evidence="2">Belongs to the MAP65/ASE1 family.</text>
</comment>
<dbReference type="GO" id="GO:0008017">
    <property type="term" value="F:microtubule binding"/>
    <property type="evidence" value="ECO:0007669"/>
    <property type="project" value="InterPro"/>
</dbReference>
<gene>
    <name evidence="7" type="ORF">MP_TR10108_c0_g1_i1_g.30611</name>
</gene>
<dbReference type="Pfam" id="PF03999">
    <property type="entry name" value="MAP65_ASE1"/>
    <property type="match status" value="1"/>
</dbReference>
<proteinExistence type="inferred from homology"/>
<keyword evidence="4 6" id="KW-0175">Coiled coil</keyword>
<dbReference type="PANTHER" id="PTHR19321:SF3">
    <property type="entry name" value="65-KDA MICROTUBULE-ASSOCIATED PROTEIN 8"/>
    <property type="match status" value="1"/>
</dbReference>
<keyword evidence="5" id="KW-0963">Cytoplasm</keyword>
<keyword evidence="5" id="KW-0206">Cytoskeleton</keyword>
<name>A0A1J3KAG1_NOCCA</name>
<dbReference type="GO" id="GO:0005819">
    <property type="term" value="C:spindle"/>
    <property type="evidence" value="ECO:0007669"/>
    <property type="project" value="TreeGrafter"/>
</dbReference>
<organism evidence="7">
    <name type="scientific">Noccaea caerulescens</name>
    <name type="common">Alpine penny-cress</name>
    <name type="synonym">Thlaspi caerulescens</name>
    <dbReference type="NCBI Taxonomy" id="107243"/>
    <lineage>
        <taxon>Eukaryota</taxon>
        <taxon>Viridiplantae</taxon>
        <taxon>Streptophyta</taxon>
        <taxon>Embryophyta</taxon>
        <taxon>Tracheophyta</taxon>
        <taxon>Spermatophyta</taxon>
        <taxon>Magnoliopsida</taxon>
        <taxon>eudicotyledons</taxon>
        <taxon>Gunneridae</taxon>
        <taxon>Pentapetalae</taxon>
        <taxon>rosids</taxon>
        <taxon>malvids</taxon>
        <taxon>Brassicales</taxon>
        <taxon>Brassicaceae</taxon>
        <taxon>Coluteocarpeae</taxon>
        <taxon>Noccaea</taxon>
    </lineage>
</organism>
<keyword evidence="3" id="KW-0493">Microtubule</keyword>
<evidence type="ECO:0000256" key="6">
    <source>
        <dbReference type="SAM" id="Coils"/>
    </source>
</evidence>
<dbReference type="InterPro" id="IPR007145">
    <property type="entry name" value="MAP65_Ase1_PRC1"/>
</dbReference>
<dbReference type="PANTHER" id="PTHR19321">
    <property type="entry name" value="PROTEIN REGULATOR OF CYTOKINESIS 1 PRC1-RELATED"/>
    <property type="match status" value="1"/>
</dbReference>
<dbReference type="GO" id="GO:0005737">
    <property type="term" value="C:cytoplasm"/>
    <property type="evidence" value="ECO:0007669"/>
    <property type="project" value="TreeGrafter"/>
</dbReference>
<dbReference type="GO" id="GO:0005874">
    <property type="term" value="C:microtubule"/>
    <property type="evidence" value="ECO:0007669"/>
    <property type="project" value="UniProtKB-KW"/>
</dbReference>
<protein>
    <submittedName>
        <fullName evidence="7">65-kDa microtubule-associated protein 8</fullName>
    </submittedName>
</protein>
<evidence type="ECO:0000256" key="5">
    <source>
        <dbReference type="ARBA" id="ARBA00023212"/>
    </source>
</evidence>
<evidence type="ECO:0000256" key="3">
    <source>
        <dbReference type="ARBA" id="ARBA00022701"/>
    </source>
</evidence>
<dbReference type="EMBL" id="GEVM01004255">
    <property type="protein sequence ID" value="JAV01684.1"/>
    <property type="molecule type" value="Transcribed_RNA"/>
</dbReference>
<comment type="subcellular location">
    <subcellularLocation>
        <location evidence="1">Cytoplasm</location>
        <location evidence="1">Cytoskeleton</location>
    </subcellularLocation>
</comment>
<dbReference type="GO" id="GO:0000226">
    <property type="term" value="P:microtubule cytoskeleton organization"/>
    <property type="evidence" value="ECO:0007669"/>
    <property type="project" value="InterPro"/>
</dbReference>
<dbReference type="AlphaFoldDB" id="A0A1J3KAG1"/>
<accession>A0A1J3KAG1</accession>
<evidence type="ECO:0000256" key="2">
    <source>
        <dbReference type="ARBA" id="ARBA00006187"/>
    </source>
</evidence>